<dbReference type="Gene3D" id="3.40.50.300">
    <property type="entry name" value="P-loop containing nucleotide triphosphate hydrolases"/>
    <property type="match status" value="2"/>
</dbReference>
<keyword evidence="3 9" id="KW-0812">Transmembrane</keyword>
<evidence type="ECO:0000259" key="10">
    <source>
        <dbReference type="PROSITE" id="PS50893"/>
    </source>
</evidence>
<dbReference type="RefSeq" id="XP_035339827.1">
    <property type="nucleotide sequence ID" value="XM_035483934.1"/>
</dbReference>
<evidence type="ECO:0000256" key="1">
    <source>
        <dbReference type="ARBA" id="ARBA00004141"/>
    </source>
</evidence>
<dbReference type="SMART" id="SM00382">
    <property type="entry name" value="AAA"/>
    <property type="match status" value="2"/>
</dbReference>
<sequence length="1357" mass="150796">MAEPKKNNEDAPVKVRWRSLFHFTTIRQLPLILVAFAITIATSATKIVFAFYLGQLFELFTQLGNGTTKGPQMLEGVRSNILILLVIGGLSWVLNAGFLFIWVTFAEFQVRRARQELFAKLLDQDLSWFDMKEQGMGSQLRELQIATAQPLGFLFQHTIQVILAVVLALYISWKVTLITLAGIPVSSIIISIVSSRMNPIMKAQQSELSEASKFAYDAFTSIDSVKCLNGEFSTYLHLVSHIRAAARWYLKLAVLTAIQLAFARLTTFAMFVQGFWYGSSLVQSGELTSGDVLTTFWACLITVQSIELGVHQLVILERGKIAGETLRSYLLYRSAERPPLRVRRDRYPDLRTEDIRFQDVSFAYPFQPDRLILKSLNLVFPAGKTVFIVGRSGAGKSTLTNLLLQFYAPTAGGILVGGVPFRAIDTSWSRKSFTMVQQNSYLFNETVSTNIAFGSHDPSNVTSDRMRMCIEMASLESTINKLPKGLDTAVGVEGNLLSGGQKQRLAVARARMRDSAVLILDEFTSALDFENRVAVMNAVREWRKGMTTIIITHDTSNILDDDLVYVLESGSVADYGLKKDLMRKGLQIFTATETYEDEVESESFIESPSSPSYLDHFFAEDDPEDSWLASTDDSETASLIELVESDERRLLPQQTSWLSEYDANAASDPVKFVDSGERHYFHQANEFLPLGRMARDSMVVPMPRAATRRQSTLPVYSDDAGNGYKQVTSKRRRAYDKRSTSKRHAFKRLFKAGQRKTEAKQTLPLHKTLLSIPSVLNTKQKVLLAASMVLATLHAAASPIFSYLLSQLFESFYSDANRSTVAKKWSIAILGLAVCDAFITFIMHYLLEYCSQAWMDQLRTKSMRRILNQPCCWFDEEKNHPMQLTMCLDQNAEEIRNLAGRFGGLAMIAAMTCIIAIAWSFVLNWKLTFVSLACAPVWYGISNGLDVVNRKWEKRTNDLNELVASVFSETFVDVRTVRAFTLEDHFQYKHSRILKTALGVGLRRGFYSGIVFGLTESSVIFASSLLFYYAAELGASDSSKITPIISVLTMILFSLGYAVSVMSWIPQVNSANDTATQLIGLSRLPSGSSHEQTGKLRVFEPLPIEFKDLSFSYPGRPEAKVLNRISLTIPGNSCVALVGSSGSGKSTIVSLLLGLYACPNPTRGKAAALTLGGVDIRQVHMPTLRTLIAYVPQHPRLFADTIRANITYGLNSYSRLRNMKNIEAAAEAAGIAEFIRSLPEGYSTVVGEGGLSLSGGQIQRLVIARALVRHPRVLILDEATSNLDAESAAVIRQAVQSLRASARQSLTVILITHAVEMMQIADSVVVIDQGRVVEQGRYQSLLQRADGRLRDMLGGKG</sequence>
<dbReference type="SUPFAM" id="SSF90123">
    <property type="entry name" value="ABC transporter transmembrane region"/>
    <property type="match status" value="2"/>
</dbReference>
<dbReference type="Gene3D" id="1.20.1560.10">
    <property type="entry name" value="ABC transporter type 1, transmembrane domain"/>
    <property type="match status" value="2"/>
</dbReference>
<dbReference type="InterPro" id="IPR011527">
    <property type="entry name" value="ABC1_TM_dom"/>
</dbReference>
<organism evidence="12 13">
    <name type="scientific">Talaromyces rugulosus</name>
    <name type="common">Penicillium rugulosum</name>
    <dbReference type="NCBI Taxonomy" id="121627"/>
    <lineage>
        <taxon>Eukaryota</taxon>
        <taxon>Fungi</taxon>
        <taxon>Dikarya</taxon>
        <taxon>Ascomycota</taxon>
        <taxon>Pezizomycotina</taxon>
        <taxon>Eurotiomycetes</taxon>
        <taxon>Eurotiomycetidae</taxon>
        <taxon>Eurotiales</taxon>
        <taxon>Trichocomaceae</taxon>
        <taxon>Talaromyces</taxon>
        <taxon>Talaromyces sect. Islandici</taxon>
    </lineage>
</organism>
<accession>A0A7H8QI37</accession>
<dbReference type="PROSITE" id="PS00211">
    <property type="entry name" value="ABC_TRANSPORTER_1"/>
    <property type="match status" value="1"/>
</dbReference>
<dbReference type="Pfam" id="PF00005">
    <property type="entry name" value="ABC_tran"/>
    <property type="match status" value="2"/>
</dbReference>
<feature type="transmembrane region" description="Helical" evidence="9">
    <location>
        <begin position="825"/>
        <end position="847"/>
    </location>
</feature>
<dbReference type="FunFam" id="3.40.50.300:FF:003218">
    <property type="entry name" value="ABC a-pheromone efflux pump AtrD"/>
    <property type="match status" value="1"/>
</dbReference>
<dbReference type="GeneID" id="55988240"/>
<feature type="transmembrane region" description="Helical" evidence="9">
    <location>
        <begin position="1041"/>
        <end position="1065"/>
    </location>
</feature>
<feature type="transmembrane region" description="Helical" evidence="9">
    <location>
        <begin position="81"/>
        <end position="105"/>
    </location>
</feature>
<evidence type="ECO:0000256" key="7">
    <source>
        <dbReference type="ARBA" id="ARBA00023136"/>
    </source>
</evidence>
<feature type="transmembrane region" description="Helical" evidence="9">
    <location>
        <begin position="782"/>
        <end position="805"/>
    </location>
</feature>
<feature type="transmembrane region" description="Helical" evidence="9">
    <location>
        <begin position="31"/>
        <end position="53"/>
    </location>
</feature>
<keyword evidence="5" id="KW-0067">ATP-binding</keyword>
<dbReference type="GO" id="GO:0005737">
    <property type="term" value="C:cytoplasm"/>
    <property type="evidence" value="ECO:0007669"/>
    <property type="project" value="UniProtKB-ARBA"/>
</dbReference>
<evidence type="ECO:0000256" key="8">
    <source>
        <dbReference type="ARBA" id="ARBA00049740"/>
    </source>
</evidence>
<dbReference type="PANTHER" id="PTHR43394">
    <property type="entry name" value="ATP-DEPENDENT PERMEASE MDL1, MITOCHONDRIAL"/>
    <property type="match status" value="1"/>
</dbReference>
<evidence type="ECO:0000256" key="5">
    <source>
        <dbReference type="ARBA" id="ARBA00022840"/>
    </source>
</evidence>
<feature type="transmembrane region" description="Helical" evidence="9">
    <location>
        <begin position="902"/>
        <end position="922"/>
    </location>
</feature>
<feature type="transmembrane region" description="Helical" evidence="9">
    <location>
        <begin position="177"/>
        <end position="195"/>
    </location>
</feature>
<reference evidence="13" key="1">
    <citation type="submission" date="2020-06" db="EMBL/GenBank/DDBJ databases">
        <title>A chromosome-scale genome assembly of Talaromyces rugulosus W13939.</title>
        <authorList>
            <person name="Wang B."/>
            <person name="Guo L."/>
            <person name="Ye K."/>
            <person name="Wang L."/>
        </authorList>
    </citation>
    <scope>NUCLEOTIDE SEQUENCE [LARGE SCALE GENOMIC DNA]</scope>
    <source>
        <strain evidence="13">W13939</strain>
    </source>
</reference>
<dbReference type="CDD" id="cd18577">
    <property type="entry name" value="ABC_6TM_Pgp_ABCB1_D1_like"/>
    <property type="match status" value="1"/>
</dbReference>
<dbReference type="InterPro" id="IPR003439">
    <property type="entry name" value="ABC_transporter-like_ATP-bd"/>
</dbReference>
<dbReference type="InterPro" id="IPR027417">
    <property type="entry name" value="P-loop_NTPase"/>
</dbReference>
<feature type="transmembrane region" description="Helical" evidence="9">
    <location>
        <begin position="1006"/>
        <end position="1029"/>
    </location>
</feature>
<dbReference type="Proteomes" id="UP000509510">
    <property type="component" value="Chromosome I"/>
</dbReference>
<name>A0A7H8QI37_TALRU</name>
<dbReference type="GO" id="GO:0016887">
    <property type="term" value="F:ATP hydrolysis activity"/>
    <property type="evidence" value="ECO:0007669"/>
    <property type="project" value="InterPro"/>
</dbReference>
<dbReference type="GO" id="GO:0005524">
    <property type="term" value="F:ATP binding"/>
    <property type="evidence" value="ECO:0007669"/>
    <property type="project" value="UniProtKB-KW"/>
</dbReference>
<evidence type="ECO:0000256" key="2">
    <source>
        <dbReference type="ARBA" id="ARBA00022448"/>
    </source>
</evidence>
<evidence type="ECO:0000256" key="4">
    <source>
        <dbReference type="ARBA" id="ARBA00022741"/>
    </source>
</evidence>
<dbReference type="KEGG" id="trg:TRUGW13939_00727"/>
<feature type="domain" description="ABC transporter" evidence="10">
    <location>
        <begin position="1104"/>
        <end position="1354"/>
    </location>
</feature>
<feature type="transmembrane region" description="Helical" evidence="9">
    <location>
        <begin position="248"/>
        <end position="272"/>
    </location>
</feature>
<proteinExistence type="predicted"/>
<protein>
    <recommendedName>
        <fullName evidence="8">ABC multidrug transporter MDR2</fullName>
    </recommendedName>
</protein>
<feature type="domain" description="ABC transmembrane type-1" evidence="11">
    <location>
        <begin position="33"/>
        <end position="318"/>
    </location>
</feature>
<keyword evidence="2" id="KW-0813">Transport</keyword>
<dbReference type="OrthoDB" id="6500128at2759"/>
<dbReference type="InterPro" id="IPR017871">
    <property type="entry name" value="ABC_transporter-like_CS"/>
</dbReference>
<feature type="transmembrane region" description="Helical" evidence="9">
    <location>
        <begin position="292"/>
        <end position="310"/>
    </location>
</feature>
<comment type="subcellular location">
    <subcellularLocation>
        <location evidence="1">Membrane</location>
        <topology evidence="1">Multi-pass membrane protein</topology>
    </subcellularLocation>
</comment>
<evidence type="ECO:0000313" key="12">
    <source>
        <dbReference type="EMBL" id="QKX53648.1"/>
    </source>
</evidence>
<dbReference type="PANTHER" id="PTHR43394:SF1">
    <property type="entry name" value="ATP-BINDING CASSETTE SUB-FAMILY B MEMBER 10, MITOCHONDRIAL"/>
    <property type="match status" value="1"/>
</dbReference>
<dbReference type="GO" id="GO:0016020">
    <property type="term" value="C:membrane"/>
    <property type="evidence" value="ECO:0007669"/>
    <property type="project" value="UniProtKB-SubCell"/>
</dbReference>
<dbReference type="CDD" id="cd18578">
    <property type="entry name" value="ABC_6TM_Pgp_ABCB1_D2_like"/>
    <property type="match status" value="1"/>
</dbReference>
<evidence type="ECO:0000256" key="9">
    <source>
        <dbReference type="SAM" id="Phobius"/>
    </source>
</evidence>
<evidence type="ECO:0000259" key="11">
    <source>
        <dbReference type="PROSITE" id="PS50929"/>
    </source>
</evidence>
<feature type="domain" description="ABC transmembrane type-1" evidence="11">
    <location>
        <begin position="785"/>
        <end position="1070"/>
    </location>
</feature>
<evidence type="ECO:0000313" key="13">
    <source>
        <dbReference type="Proteomes" id="UP000509510"/>
    </source>
</evidence>
<dbReference type="GO" id="GO:0015421">
    <property type="term" value="F:ABC-type oligopeptide transporter activity"/>
    <property type="evidence" value="ECO:0007669"/>
    <property type="project" value="TreeGrafter"/>
</dbReference>
<evidence type="ECO:0000256" key="6">
    <source>
        <dbReference type="ARBA" id="ARBA00022989"/>
    </source>
</evidence>
<keyword evidence="13" id="KW-1185">Reference proteome</keyword>
<dbReference type="SUPFAM" id="SSF52540">
    <property type="entry name" value="P-loop containing nucleoside triphosphate hydrolases"/>
    <property type="match status" value="2"/>
</dbReference>
<keyword evidence="7 9" id="KW-0472">Membrane</keyword>
<evidence type="ECO:0000256" key="3">
    <source>
        <dbReference type="ARBA" id="ARBA00022692"/>
    </source>
</evidence>
<dbReference type="Pfam" id="PF00664">
    <property type="entry name" value="ABC_membrane"/>
    <property type="match status" value="2"/>
</dbReference>
<dbReference type="InterPro" id="IPR003593">
    <property type="entry name" value="AAA+_ATPase"/>
</dbReference>
<dbReference type="PROSITE" id="PS50893">
    <property type="entry name" value="ABC_TRANSPORTER_2"/>
    <property type="match status" value="2"/>
</dbReference>
<feature type="transmembrane region" description="Helical" evidence="9">
    <location>
        <begin position="151"/>
        <end position="171"/>
    </location>
</feature>
<dbReference type="FunFam" id="3.40.50.300:FF:000604">
    <property type="entry name" value="ABC transporter B family member 28"/>
    <property type="match status" value="1"/>
</dbReference>
<dbReference type="InterPro" id="IPR036640">
    <property type="entry name" value="ABC1_TM_sf"/>
</dbReference>
<dbReference type="EMBL" id="CP055898">
    <property type="protein sequence ID" value="QKX53648.1"/>
    <property type="molecule type" value="Genomic_DNA"/>
</dbReference>
<dbReference type="InterPro" id="IPR039421">
    <property type="entry name" value="Type_1_exporter"/>
</dbReference>
<gene>
    <name evidence="12" type="ORF">TRUGW13939_00727</name>
</gene>
<feature type="domain" description="ABC transporter" evidence="10">
    <location>
        <begin position="355"/>
        <end position="594"/>
    </location>
</feature>
<dbReference type="PROSITE" id="PS50929">
    <property type="entry name" value="ABC_TM1F"/>
    <property type="match status" value="2"/>
</dbReference>
<keyword evidence="4" id="KW-0547">Nucleotide-binding</keyword>
<keyword evidence="6 9" id="KW-1133">Transmembrane helix</keyword>